<accession>A0ACC8XGH2</accession>
<evidence type="ECO:0000313" key="1">
    <source>
        <dbReference type="EMBL" id="ONI42770.1"/>
    </source>
</evidence>
<protein>
    <submittedName>
        <fullName evidence="1">Phosphotransferase</fullName>
    </submittedName>
</protein>
<sequence length="289" mass="34145">MESIIKSVASQVFNTSKNEIILKERLMGGLSNKIFIFELDKNLYTFRISGKNSEKFVNREIEYKNIELIKSLNINSQNIYFDTDTGYKIAKYVPGYILSNFEKPENYLKEVSKLLKTVHTSNLKSENNYEPYERLQTYEGYLNEFNYKHDELYIQLKNEFFKNKIFLDTTTLVLCHNDCQLSNIVVGKDNTYLLDWEFSGNNDPFYDIACVGNKEIGLGIKLLGIYLGYEPTIDQKNRVYLWRIFQYLQWYNVALYKYLIGLGEELNINFKVVADLYLKKIIYLFKLIE</sequence>
<keyword evidence="2" id="KW-1185">Reference proteome</keyword>
<dbReference type="EMBL" id="LJDB01000007">
    <property type="protein sequence ID" value="ONI42770.1"/>
    <property type="molecule type" value="Genomic_DNA"/>
</dbReference>
<organism evidence="1 2">
    <name type="scientific">Candidatus Epulonipiscium fishelsonii</name>
    <dbReference type="NCBI Taxonomy" id="77094"/>
    <lineage>
        <taxon>Bacteria</taxon>
        <taxon>Bacillati</taxon>
        <taxon>Bacillota</taxon>
        <taxon>Clostridia</taxon>
        <taxon>Lachnospirales</taxon>
        <taxon>Lachnospiraceae</taxon>
        <taxon>Candidatus Epulonipiscium</taxon>
    </lineage>
</organism>
<dbReference type="Proteomes" id="UP000188605">
    <property type="component" value="Unassembled WGS sequence"/>
</dbReference>
<gene>
    <name evidence="1" type="ORF">AN396_13300</name>
</gene>
<name>A0ACC8XGH2_9FIRM</name>
<proteinExistence type="predicted"/>
<reference evidence="1" key="1">
    <citation type="submission" date="2016-08" db="EMBL/GenBank/DDBJ databases">
        <authorList>
            <person name="Ngugi D.K."/>
            <person name="Miyake S."/>
            <person name="Stingl U."/>
        </authorList>
    </citation>
    <scope>NUCLEOTIDE SEQUENCE</scope>
    <source>
        <strain evidence="1">SCG-B11WGA-EpuloA1</strain>
    </source>
</reference>
<evidence type="ECO:0000313" key="2">
    <source>
        <dbReference type="Proteomes" id="UP000188605"/>
    </source>
</evidence>
<comment type="caution">
    <text evidence="1">The sequence shown here is derived from an EMBL/GenBank/DDBJ whole genome shotgun (WGS) entry which is preliminary data.</text>
</comment>